<sequence>MTSLTSPQPNERAAEGNVPDGAFPLSSVQRSMWFAQQLSPTVPKFIAQYVELRGHIDLDLLSEAAVRAAHEFQSPFLRLLDVDGEPYQMVDPTIDPSIGFRDFRGEADPLATAKAWMDEDCATPLRLTRDRLVEMTVLQIGEQHYLWYTRIHHVALDGYSGMTMANRVAALYTSLVEGTEPEPNRALDLRELYDLDQKYRSSSRFENDRKYWAERIVGIEHGSTLATHDAPAAAQSRLESATLSEAALEFL</sequence>
<organism evidence="3 4">
    <name type="scientific">Rhodococcus oxybenzonivorans</name>
    <dbReference type="NCBI Taxonomy" id="1990687"/>
    <lineage>
        <taxon>Bacteria</taxon>
        <taxon>Bacillati</taxon>
        <taxon>Actinomycetota</taxon>
        <taxon>Actinomycetes</taxon>
        <taxon>Mycobacteriales</taxon>
        <taxon>Nocardiaceae</taxon>
        <taxon>Rhodococcus</taxon>
    </lineage>
</organism>
<dbReference type="Gene3D" id="3.30.559.10">
    <property type="entry name" value="Chloramphenicol acetyltransferase-like domain"/>
    <property type="match status" value="1"/>
</dbReference>
<gene>
    <name evidence="3" type="ORF">R4315_18705</name>
</gene>
<dbReference type="GO" id="GO:0003824">
    <property type="term" value="F:catalytic activity"/>
    <property type="evidence" value="ECO:0007669"/>
    <property type="project" value="InterPro"/>
</dbReference>
<reference evidence="3" key="1">
    <citation type="submission" date="2023-10" db="EMBL/GenBank/DDBJ databases">
        <title>Development of a sustainable strategy for remediation of hydrocarbon-contaminated territories based on the waste exchange concept.</title>
        <authorList>
            <person name="Krivoruchko A."/>
        </authorList>
    </citation>
    <scope>NUCLEOTIDE SEQUENCE</scope>
    <source>
        <strain evidence="3">IEGM 68</strain>
    </source>
</reference>
<accession>A0AAE5A8B3</accession>
<evidence type="ECO:0000256" key="1">
    <source>
        <dbReference type="SAM" id="MobiDB-lite"/>
    </source>
</evidence>
<feature type="region of interest" description="Disordered" evidence="1">
    <location>
        <begin position="1"/>
        <end position="21"/>
    </location>
</feature>
<comment type="caution">
    <text evidence="3">The sequence shown here is derived from an EMBL/GenBank/DDBJ whole genome shotgun (WGS) entry which is preliminary data.</text>
</comment>
<evidence type="ECO:0000259" key="2">
    <source>
        <dbReference type="Pfam" id="PF00668"/>
    </source>
</evidence>
<dbReference type="AlphaFoldDB" id="A0AAE5A8B3"/>
<dbReference type="RefSeq" id="WP_317769083.1">
    <property type="nucleotide sequence ID" value="NZ_JAWLUP010000051.1"/>
</dbReference>
<feature type="non-terminal residue" evidence="3">
    <location>
        <position position="251"/>
    </location>
</feature>
<feature type="domain" description="Condensation" evidence="2">
    <location>
        <begin position="23"/>
        <end position="236"/>
    </location>
</feature>
<protein>
    <submittedName>
        <fullName evidence="3">Condensation domain-containing protein</fullName>
    </submittedName>
</protein>
<dbReference type="InterPro" id="IPR001242">
    <property type="entry name" value="Condensation_dom"/>
</dbReference>
<dbReference type="GO" id="GO:0008610">
    <property type="term" value="P:lipid biosynthetic process"/>
    <property type="evidence" value="ECO:0007669"/>
    <property type="project" value="UniProtKB-ARBA"/>
</dbReference>
<dbReference type="Pfam" id="PF00668">
    <property type="entry name" value="Condensation"/>
    <property type="match status" value="1"/>
</dbReference>
<evidence type="ECO:0000313" key="4">
    <source>
        <dbReference type="Proteomes" id="UP001185863"/>
    </source>
</evidence>
<dbReference type="SUPFAM" id="SSF52777">
    <property type="entry name" value="CoA-dependent acyltransferases"/>
    <property type="match status" value="1"/>
</dbReference>
<dbReference type="InterPro" id="IPR023213">
    <property type="entry name" value="CAT-like_dom_sf"/>
</dbReference>
<evidence type="ECO:0000313" key="3">
    <source>
        <dbReference type="EMBL" id="MDV7266559.1"/>
    </source>
</evidence>
<dbReference type="Proteomes" id="UP001185863">
    <property type="component" value="Unassembled WGS sequence"/>
</dbReference>
<dbReference type="EMBL" id="JAWLUP010000051">
    <property type="protein sequence ID" value="MDV7266559.1"/>
    <property type="molecule type" value="Genomic_DNA"/>
</dbReference>
<name>A0AAE5A8B3_9NOCA</name>
<proteinExistence type="predicted"/>